<evidence type="ECO:0000313" key="10">
    <source>
        <dbReference type="EMBL" id="OTP09836.1"/>
    </source>
</evidence>
<evidence type="ECO:0000256" key="7">
    <source>
        <dbReference type="ARBA" id="ARBA00023136"/>
    </source>
</evidence>
<feature type="transmembrane region" description="Helical" evidence="8">
    <location>
        <begin position="152"/>
        <end position="174"/>
    </location>
</feature>
<evidence type="ECO:0000313" key="12">
    <source>
        <dbReference type="Proteomes" id="UP000195141"/>
    </source>
</evidence>
<dbReference type="InterPro" id="IPR013525">
    <property type="entry name" value="ABC2_TM"/>
</dbReference>
<sequence>MHEVRLIIKEQIQYLGVAQRIAKYSNKAMYQSHILGNLWQILNPLIQLGVYYFAFGIALGRANSVQGGVAYIAWLMIGLSTWIFLSTVTKQASSSVYNQIGIVSRMKFPISILPMVRIFSDLPSYFSFTALAALVSLALGEKISIYWLQLPYYLFAMIAFLYSFSLINSTISALVRDYQIFLNSVIQVLMYMSGVMWDLETRSLPVWLSKILLLNPYAYLINGVRDAMFYKRWFFEDRAQMLIFWMITLLLLIVGSHLHIKFRSKFVDYL</sequence>
<keyword evidence="3 8" id="KW-0813">Transport</keyword>
<feature type="transmembrane region" description="Helical" evidence="8">
    <location>
        <begin position="204"/>
        <end position="222"/>
    </location>
</feature>
<feature type="transmembrane region" description="Helical" evidence="8">
    <location>
        <begin position="242"/>
        <end position="260"/>
    </location>
</feature>
<keyword evidence="6 8" id="KW-1133">Transmembrane helix</keyword>
<evidence type="ECO:0000256" key="6">
    <source>
        <dbReference type="ARBA" id="ARBA00022989"/>
    </source>
</evidence>
<dbReference type="EMBL" id="CP147247">
    <property type="protein sequence ID" value="WYJ91831.1"/>
    <property type="molecule type" value="Genomic_DNA"/>
</dbReference>
<keyword evidence="12" id="KW-1185">Reference proteome</keyword>
<accession>A0A242JWY9</accession>
<reference evidence="10" key="1">
    <citation type="submission" date="2017-05" db="EMBL/GenBank/DDBJ databases">
        <title>The Genome Sequence of Enterococcus sp. 9E7_DIV0242.</title>
        <authorList>
            <consortium name="The Broad Institute Genomics Platform"/>
            <consortium name="The Broad Institute Genomic Center for Infectious Diseases"/>
            <person name="Earl A."/>
            <person name="Manson A."/>
            <person name="Schwartman J."/>
            <person name="Gilmore M."/>
            <person name="Abouelleil A."/>
            <person name="Cao P."/>
            <person name="Chapman S."/>
            <person name="Cusick C."/>
            <person name="Shea T."/>
            <person name="Young S."/>
            <person name="Neafsey D."/>
            <person name="Nusbaum C."/>
            <person name="Birren B."/>
        </authorList>
    </citation>
    <scope>NUCLEOTIDE SEQUENCE [LARGE SCALE GENOMIC DNA]</scope>
    <source>
        <strain evidence="10">9E7_DIV0242</strain>
    </source>
</reference>
<dbReference type="EMBL" id="NGMM01000009">
    <property type="protein sequence ID" value="OTP09836.1"/>
    <property type="molecule type" value="Genomic_DNA"/>
</dbReference>
<evidence type="ECO:0000256" key="4">
    <source>
        <dbReference type="ARBA" id="ARBA00022475"/>
    </source>
</evidence>
<evidence type="ECO:0000313" key="11">
    <source>
        <dbReference type="EMBL" id="WYJ91831.1"/>
    </source>
</evidence>
<organism evidence="10">
    <name type="scientific">Candidatus Enterococcus clewellii</name>
    <dbReference type="NCBI Taxonomy" id="1834193"/>
    <lineage>
        <taxon>Bacteria</taxon>
        <taxon>Bacillati</taxon>
        <taxon>Bacillota</taxon>
        <taxon>Bacilli</taxon>
        <taxon>Lactobacillales</taxon>
        <taxon>Enterococcaceae</taxon>
        <taxon>Enterococcus</taxon>
    </lineage>
</organism>
<keyword evidence="4 8" id="KW-1003">Cell membrane</keyword>
<evidence type="ECO:0000256" key="1">
    <source>
        <dbReference type="ARBA" id="ARBA00004651"/>
    </source>
</evidence>
<feature type="transmembrane region" description="Helical" evidence="8">
    <location>
        <begin position="71"/>
        <end position="89"/>
    </location>
</feature>
<evidence type="ECO:0000256" key="2">
    <source>
        <dbReference type="ARBA" id="ARBA00007783"/>
    </source>
</evidence>
<evidence type="ECO:0000256" key="3">
    <source>
        <dbReference type="ARBA" id="ARBA00022448"/>
    </source>
</evidence>
<comment type="similarity">
    <text evidence="2 8">Belongs to the ABC-2 integral membrane protein family.</text>
</comment>
<feature type="transmembrane region" description="Helical" evidence="8">
    <location>
        <begin position="122"/>
        <end position="140"/>
    </location>
</feature>
<dbReference type="GO" id="GO:0015920">
    <property type="term" value="P:lipopolysaccharide transport"/>
    <property type="evidence" value="ECO:0007669"/>
    <property type="project" value="TreeGrafter"/>
</dbReference>
<dbReference type="Pfam" id="PF01061">
    <property type="entry name" value="ABC2_membrane"/>
    <property type="match status" value="1"/>
</dbReference>
<keyword evidence="7 8" id="KW-0472">Membrane</keyword>
<feature type="transmembrane region" description="Helical" evidence="8">
    <location>
        <begin position="38"/>
        <end position="59"/>
    </location>
</feature>
<dbReference type="RefSeq" id="WP_086350998.1">
    <property type="nucleotide sequence ID" value="NZ_CP147247.1"/>
</dbReference>
<feature type="transmembrane region" description="Helical" evidence="8">
    <location>
        <begin position="180"/>
        <end position="197"/>
    </location>
</feature>
<comment type="subcellular location">
    <subcellularLocation>
        <location evidence="1 8">Cell membrane</location>
        <topology evidence="1 8">Multi-pass membrane protein</topology>
    </subcellularLocation>
</comment>
<evidence type="ECO:0000259" key="9">
    <source>
        <dbReference type="PROSITE" id="PS51012"/>
    </source>
</evidence>
<keyword evidence="5 8" id="KW-0812">Transmembrane</keyword>
<protein>
    <recommendedName>
        <fullName evidence="8">Transport permease protein</fullName>
    </recommendedName>
</protein>
<proteinExistence type="inferred from homology"/>
<reference evidence="11" key="3">
    <citation type="submission" date="2024-03" db="EMBL/GenBank/DDBJ databases">
        <title>The Genome Sequence of Enterococcus sp. DIV0242b.</title>
        <authorList>
            <consortium name="The Broad Institute Genomics Platform"/>
            <consortium name="The Broad Institute Microbial Omics Core"/>
            <consortium name="The Broad Institute Genomic Center for Infectious Diseases"/>
            <person name="Earl A."/>
            <person name="Manson A."/>
            <person name="Gilmore M."/>
            <person name="Schwartman J."/>
            <person name="Shea T."/>
            <person name="Abouelleil A."/>
            <person name="Cao P."/>
            <person name="Chapman S."/>
            <person name="Cusick C."/>
            <person name="Young S."/>
            <person name="Neafsey D."/>
            <person name="Nusbaum C."/>
            <person name="Birren B."/>
        </authorList>
    </citation>
    <scope>NUCLEOTIDE SEQUENCE</scope>
    <source>
        <strain evidence="11">9E7_DIV0242</strain>
    </source>
</reference>
<evidence type="ECO:0000256" key="5">
    <source>
        <dbReference type="ARBA" id="ARBA00022692"/>
    </source>
</evidence>
<dbReference type="OrthoDB" id="9794365at2"/>
<dbReference type="PANTHER" id="PTHR30413">
    <property type="entry name" value="INNER MEMBRANE TRANSPORT PERMEASE"/>
    <property type="match status" value="1"/>
</dbReference>
<name>A0A242JWY9_9ENTE</name>
<dbReference type="AlphaFoldDB" id="A0A242JWY9"/>
<dbReference type="GO" id="GO:0140359">
    <property type="term" value="F:ABC-type transporter activity"/>
    <property type="evidence" value="ECO:0007669"/>
    <property type="project" value="InterPro"/>
</dbReference>
<dbReference type="Proteomes" id="UP000195141">
    <property type="component" value="Chromosome"/>
</dbReference>
<gene>
    <name evidence="11" type="ORF">A5888_003599</name>
    <name evidence="10" type="ORF">A5888_004032</name>
</gene>
<feature type="domain" description="ABC transmembrane type-2" evidence="9">
    <location>
        <begin position="35"/>
        <end position="262"/>
    </location>
</feature>
<dbReference type="PROSITE" id="PS51012">
    <property type="entry name" value="ABC_TM2"/>
    <property type="match status" value="1"/>
</dbReference>
<dbReference type="PANTHER" id="PTHR30413:SF10">
    <property type="entry name" value="CAPSULE POLYSACCHARIDE EXPORT INNER-MEMBRANE PROTEIN CTRC"/>
    <property type="match status" value="1"/>
</dbReference>
<evidence type="ECO:0000256" key="8">
    <source>
        <dbReference type="RuleBase" id="RU361157"/>
    </source>
</evidence>
<reference evidence="11" key="2">
    <citation type="submission" date="2017-05" db="EMBL/GenBank/DDBJ databases">
        <authorList>
            <consortium name="The Broad Institute Genomics Platform"/>
            <consortium name="The Broad Institute Genomic Center for Infectious Diseases"/>
            <person name="Earl A."/>
            <person name="Manson A."/>
            <person name="Schwartman J."/>
            <person name="Gilmore M."/>
            <person name="Abouelleil A."/>
            <person name="Cao P."/>
            <person name="Chapman S."/>
            <person name="Cusick C."/>
            <person name="Shea T."/>
            <person name="Young S."/>
            <person name="Neafsey D."/>
            <person name="Nusbaum C."/>
            <person name="Birren B."/>
        </authorList>
    </citation>
    <scope>NUCLEOTIDE SEQUENCE</scope>
    <source>
        <strain evidence="11">9E7_DIV0242</strain>
    </source>
</reference>
<dbReference type="InterPro" id="IPR047817">
    <property type="entry name" value="ABC2_TM_bact-type"/>
</dbReference>
<dbReference type="GO" id="GO:0005886">
    <property type="term" value="C:plasma membrane"/>
    <property type="evidence" value="ECO:0007669"/>
    <property type="project" value="UniProtKB-SubCell"/>
</dbReference>